<feature type="domain" description="RNA polymerase beta subunit protrusion" evidence="17">
    <location>
        <begin position="65"/>
        <end position="489"/>
    </location>
</feature>
<dbReference type="Gene3D" id="2.40.270.10">
    <property type="entry name" value="DNA-directed RNA polymerase, subunit 2, domain 6"/>
    <property type="match status" value="1"/>
</dbReference>
<evidence type="ECO:0000259" key="17">
    <source>
        <dbReference type="Pfam" id="PF04563"/>
    </source>
</evidence>
<dbReference type="InterPro" id="IPR007644">
    <property type="entry name" value="RNA_pol_bsu_protrusion"/>
</dbReference>
<dbReference type="GO" id="GO:0005654">
    <property type="term" value="C:nucleoplasm"/>
    <property type="evidence" value="ECO:0007669"/>
    <property type="project" value="UniProtKB-ARBA"/>
</dbReference>
<dbReference type="SUPFAM" id="SSF64484">
    <property type="entry name" value="beta and beta-prime subunits of DNA dependent RNA-polymerase"/>
    <property type="match status" value="1"/>
</dbReference>
<dbReference type="AlphaFoldDB" id="A0AAD3H8M6"/>
<dbReference type="PANTHER" id="PTHR20856">
    <property type="entry name" value="DNA-DIRECTED RNA POLYMERASE I SUBUNIT 2"/>
    <property type="match status" value="1"/>
</dbReference>
<evidence type="ECO:0000259" key="19">
    <source>
        <dbReference type="Pfam" id="PF04566"/>
    </source>
</evidence>
<organism evidence="21 22">
    <name type="scientific">Chaetoceros tenuissimus</name>
    <dbReference type="NCBI Taxonomy" id="426638"/>
    <lineage>
        <taxon>Eukaryota</taxon>
        <taxon>Sar</taxon>
        <taxon>Stramenopiles</taxon>
        <taxon>Ochrophyta</taxon>
        <taxon>Bacillariophyta</taxon>
        <taxon>Coscinodiscophyceae</taxon>
        <taxon>Chaetocerotophycidae</taxon>
        <taxon>Chaetocerotales</taxon>
        <taxon>Chaetocerotaceae</taxon>
        <taxon>Chaetoceros</taxon>
    </lineage>
</organism>
<dbReference type="PROSITE" id="PS01166">
    <property type="entry name" value="RNA_POL_BETA"/>
    <property type="match status" value="1"/>
</dbReference>
<dbReference type="InterPro" id="IPR007641">
    <property type="entry name" value="RNA_pol_Rpb2_7"/>
</dbReference>
<keyword evidence="6" id="KW-0479">Metal-binding</keyword>
<name>A0AAD3H8M6_9STRA</name>
<dbReference type="Pfam" id="PF04566">
    <property type="entry name" value="RNA_pol_Rpb2_4"/>
    <property type="match status" value="1"/>
</dbReference>
<dbReference type="InterPro" id="IPR007647">
    <property type="entry name" value="RNA_pol_Rpb2_5"/>
</dbReference>
<dbReference type="Gene3D" id="2.40.50.150">
    <property type="match status" value="1"/>
</dbReference>
<comment type="catalytic activity">
    <reaction evidence="13">
        <text>RNA(n) + a ribonucleoside 5'-triphosphate = RNA(n+1) + diphosphate</text>
        <dbReference type="Rhea" id="RHEA:21248"/>
        <dbReference type="Rhea" id="RHEA-COMP:14527"/>
        <dbReference type="Rhea" id="RHEA-COMP:17342"/>
        <dbReference type="ChEBI" id="CHEBI:33019"/>
        <dbReference type="ChEBI" id="CHEBI:61557"/>
        <dbReference type="ChEBI" id="CHEBI:140395"/>
        <dbReference type="EC" id="2.7.7.6"/>
    </reaction>
</comment>
<dbReference type="FunFam" id="3.90.1100.10:FF:000003">
    <property type="entry name" value="DNA-directed RNA polymerase subunit beta"/>
    <property type="match status" value="1"/>
</dbReference>
<dbReference type="GO" id="GO:0003899">
    <property type="term" value="F:DNA-directed RNA polymerase activity"/>
    <property type="evidence" value="ECO:0007669"/>
    <property type="project" value="UniProtKB-EC"/>
</dbReference>
<dbReference type="CDD" id="cd00653">
    <property type="entry name" value="RNA_pol_B_RPB2"/>
    <property type="match status" value="1"/>
</dbReference>
<dbReference type="EC" id="2.7.7.6" evidence="13"/>
<keyword evidence="3 13" id="KW-0240">DNA-directed RNA polymerase</keyword>
<dbReference type="Gene3D" id="3.90.1110.10">
    <property type="entry name" value="RNA polymerase Rpb2, domain 2"/>
    <property type="match status" value="1"/>
</dbReference>
<dbReference type="InterPro" id="IPR037033">
    <property type="entry name" value="DNA-dir_RNAP_su2_hyb_sf"/>
</dbReference>
<dbReference type="Pfam" id="PF04560">
    <property type="entry name" value="RNA_pol_Rpb2_7"/>
    <property type="match status" value="1"/>
</dbReference>
<dbReference type="GO" id="GO:0008270">
    <property type="term" value="F:zinc ion binding"/>
    <property type="evidence" value="ECO:0007669"/>
    <property type="project" value="UniProtKB-KW"/>
</dbReference>
<evidence type="ECO:0000256" key="3">
    <source>
        <dbReference type="ARBA" id="ARBA00022478"/>
    </source>
</evidence>
<comment type="caution">
    <text evidence="21">The sequence shown here is derived from an EMBL/GenBank/DDBJ whole genome shotgun (WGS) entry which is preliminary data.</text>
</comment>
<dbReference type="FunFam" id="3.90.1070.20:FF:000001">
    <property type="entry name" value="DNA-directed RNA polymerase subunit beta"/>
    <property type="match status" value="1"/>
</dbReference>
<dbReference type="FunFam" id="3.90.1110.10:FF:000002">
    <property type="entry name" value="DNA-directed RNA polymerase subunit beta"/>
    <property type="match status" value="1"/>
</dbReference>
<evidence type="ECO:0000256" key="10">
    <source>
        <dbReference type="ARBA" id="ARBA00023163"/>
    </source>
</evidence>
<evidence type="ECO:0000256" key="1">
    <source>
        <dbReference type="ARBA" id="ARBA00004123"/>
    </source>
</evidence>
<dbReference type="GO" id="GO:0000428">
    <property type="term" value="C:DNA-directed RNA polymerase complex"/>
    <property type="evidence" value="ECO:0007669"/>
    <property type="project" value="UniProtKB-KW"/>
</dbReference>
<keyword evidence="7" id="KW-0863">Zinc-finger</keyword>
<comment type="function">
    <text evidence="13">DNA-dependent RNA polymerase catalyzes the transcription of DNA into RNA using the four ribonucleoside triphosphates as substrates.</text>
</comment>
<evidence type="ECO:0000256" key="13">
    <source>
        <dbReference type="RuleBase" id="RU363031"/>
    </source>
</evidence>
<evidence type="ECO:0000256" key="2">
    <source>
        <dbReference type="ARBA" id="ARBA00006835"/>
    </source>
</evidence>
<evidence type="ECO:0000256" key="11">
    <source>
        <dbReference type="ARBA" id="ARBA00023242"/>
    </source>
</evidence>
<dbReference type="Gene3D" id="3.90.1100.10">
    <property type="match status" value="1"/>
</dbReference>
<evidence type="ECO:0000256" key="8">
    <source>
        <dbReference type="ARBA" id="ARBA00022833"/>
    </source>
</evidence>
<feature type="domain" description="RNA polymerase Rpb2" evidence="15">
    <location>
        <begin position="1131"/>
        <end position="1225"/>
    </location>
</feature>
<dbReference type="FunFam" id="2.40.50.150:FF:000002">
    <property type="entry name" value="DNA-directed RNA polymerase subunit beta"/>
    <property type="match status" value="1"/>
</dbReference>
<dbReference type="GO" id="GO:0032549">
    <property type="term" value="F:ribonucleoside binding"/>
    <property type="evidence" value="ECO:0007669"/>
    <property type="project" value="InterPro"/>
</dbReference>
<dbReference type="Proteomes" id="UP001054902">
    <property type="component" value="Unassembled WGS sequence"/>
</dbReference>
<gene>
    <name evidence="21" type="ORF">CTEN210_11153</name>
</gene>
<sequence length="1235" mass="139194">MADYGVEVPMDYQQNGGAEDEVMYNEEQQYNDYGAEEGNAMDIDDVPVTQEDAWAVISAYFEEKGLVRQQLDSFDEFIQNTMQELVDDSSDIRVSPELQHLVGYDEELAEEENGTLTKKVFEIHFGQVYLSKPTAVEKDGTVTNIFPHEARLRNMTYSAPLYVDVTMNEYRVRKDANITDPNEDLGKAISTEEARKEFLGYVPIMLRSLFCVLGDKDDAQLSDLGECIYDQGGYFVINGSEKVIIAQERMSNNHVYAFKKKQPSKFSWVIETRSQVENSTRPTSTLYLQMYHKGGKGAIEGNQIRSTLPYIRTDIPVVVIFRALGYVADRDIIEHVVYDLTDGEMMDLFRPSLEEAFVIQRQDVALDFIGRRGSAKDVTKDDRIRYASGILQKEVLPHVGTEENCETRKGFFLGYAVHKLLMCKLGRADEDDRDHFGKKRLDLAGPLLGGLFRVLFSKLTKDVRKHLQRCLDEGKHFNIGAAIKSNHITDGLKYSLATGNWGDKGAAAPKAGVSQVLNRLTYASALSHLRRCNTPLARTGKQAKPRQLHNTHWGMVCPAETPEGQAVGLVKNLALMAYITTGTAQAPILEFLEEFSTENLTDILPSVIAEPTTCKIFVNGNWVGIHRDPKLLVDTFRSLRRVIDIDAEVSIVRDIPEAEVRIYTDAGRICRPLFVVNENQELAIKKHHILQLQGVLEGEKKLTWTDLLMEGLVEYIDTEEEETTMIAMEPKDLDSGDSYSSTYTHCEIHPSMILGICASIIPFPDHNQSPRNTYQSAMGKQAMGIYASNYQVRMDTMAHVLHYPQKPLCTTRAMEFLHFRELPSGVNCVVAIMIYTGYNQEDSLIMNQSAIDRGLFRSSYYRCYNDQEKASSVGAMNLMAETFEKPTHDSCRGMKHGEYNKLDDDGLVQPGTRVSGDDVLIGKTAPLDAAAGMASRFTKRDCSTSMKANENGIVDNVMVSTTKEGYRFTKVRIRNVRVPQVGDKFASRHGQKGTIGMTYRQEDMPFTAEGVVPDIIVNPHAIPSRMTIAQLIECLLGKVVVFQGCEGDATPFTDVTVEDISKRLHAMGYQKHGNEAIYQGHTGRPLNARVFIGPTFYQRLKHLVDDKIHSRARGPVAMLTRQPLEGRARDGGLRMGEMERDCLITHGCANFMRDRFFCNSDQYRIHICERCGLTAQANLKKMTYECRTPMCVGRANSFCQIEIPYACKLLFQELHSMCISTRIYTDVRKTRDNSY</sequence>
<evidence type="ECO:0000259" key="18">
    <source>
        <dbReference type="Pfam" id="PF04565"/>
    </source>
</evidence>
<feature type="domain" description="RNA polymerase Rpb2" evidence="18">
    <location>
        <begin position="515"/>
        <end position="579"/>
    </location>
</feature>
<evidence type="ECO:0000256" key="9">
    <source>
        <dbReference type="ARBA" id="ARBA00022842"/>
    </source>
</evidence>
<dbReference type="InterPro" id="IPR007645">
    <property type="entry name" value="RNA_pol_Rpb2_3"/>
</dbReference>
<dbReference type="Gene3D" id="3.90.1800.10">
    <property type="entry name" value="RNA polymerase alpha subunit dimerisation domain"/>
    <property type="match status" value="1"/>
</dbReference>
<dbReference type="InterPro" id="IPR007646">
    <property type="entry name" value="RNA_pol_Rpb2_4"/>
</dbReference>
<evidence type="ECO:0000256" key="5">
    <source>
        <dbReference type="ARBA" id="ARBA00022695"/>
    </source>
</evidence>
<proteinExistence type="inferred from homology"/>
<dbReference type="Pfam" id="PF04567">
    <property type="entry name" value="RNA_pol_Rpb2_5"/>
    <property type="match status" value="1"/>
</dbReference>
<dbReference type="NCBIfam" id="NF007175">
    <property type="entry name" value="PRK09606.1"/>
    <property type="match status" value="1"/>
</dbReference>
<dbReference type="Pfam" id="PF00562">
    <property type="entry name" value="RNA_pol_Rpb2_6"/>
    <property type="match status" value="1"/>
</dbReference>
<reference evidence="21 22" key="1">
    <citation type="journal article" date="2021" name="Sci. Rep.">
        <title>The genome of the diatom Chaetoceros tenuissimus carries an ancient integrated fragment of an extant virus.</title>
        <authorList>
            <person name="Hongo Y."/>
            <person name="Kimura K."/>
            <person name="Takaki Y."/>
            <person name="Yoshida Y."/>
            <person name="Baba S."/>
            <person name="Kobayashi G."/>
            <person name="Nagasaki K."/>
            <person name="Hano T."/>
            <person name="Tomaru Y."/>
        </authorList>
    </citation>
    <scope>NUCLEOTIDE SEQUENCE [LARGE SCALE GENOMIC DNA]</scope>
    <source>
        <strain evidence="21 22">NIES-3715</strain>
    </source>
</reference>
<dbReference type="InterPro" id="IPR015712">
    <property type="entry name" value="DNA-dir_RNA_pol_su2"/>
</dbReference>
<feature type="domain" description="RNA polymerase Rpb2" evidence="19">
    <location>
        <begin position="616"/>
        <end position="677"/>
    </location>
</feature>
<keyword evidence="8" id="KW-0862">Zinc</keyword>
<dbReference type="InterPro" id="IPR007642">
    <property type="entry name" value="RNA_pol_Rpb2_2"/>
</dbReference>
<dbReference type="Pfam" id="PF04563">
    <property type="entry name" value="RNA_pol_Rpb2_1"/>
    <property type="match status" value="1"/>
</dbReference>
<keyword evidence="5 13" id="KW-0548">Nucleotidyltransferase</keyword>
<evidence type="ECO:0000259" key="16">
    <source>
        <dbReference type="Pfam" id="PF04561"/>
    </source>
</evidence>
<dbReference type="InterPro" id="IPR007120">
    <property type="entry name" value="DNA-dir_RNAP_su2_dom"/>
</dbReference>
<dbReference type="Pfam" id="PF04561">
    <property type="entry name" value="RNA_pol_Rpb2_2"/>
    <property type="match status" value="1"/>
</dbReference>
<feature type="domain" description="RNA polymerase Rpb2" evidence="16">
    <location>
        <begin position="252"/>
        <end position="442"/>
    </location>
</feature>
<evidence type="ECO:0000256" key="7">
    <source>
        <dbReference type="ARBA" id="ARBA00022771"/>
    </source>
</evidence>
<comment type="subcellular location">
    <subcellularLocation>
        <location evidence="1">Nucleus</location>
    </subcellularLocation>
</comment>
<dbReference type="GO" id="GO:0003677">
    <property type="term" value="F:DNA binding"/>
    <property type="evidence" value="ECO:0007669"/>
    <property type="project" value="InterPro"/>
</dbReference>
<evidence type="ECO:0000256" key="4">
    <source>
        <dbReference type="ARBA" id="ARBA00022679"/>
    </source>
</evidence>
<evidence type="ECO:0000313" key="22">
    <source>
        <dbReference type="Proteomes" id="UP001054902"/>
    </source>
</evidence>
<dbReference type="Gene3D" id="3.90.1070.20">
    <property type="match status" value="1"/>
</dbReference>
<accession>A0AAD3H8M6</accession>
<evidence type="ECO:0000259" key="20">
    <source>
        <dbReference type="Pfam" id="PF04567"/>
    </source>
</evidence>
<dbReference type="InterPro" id="IPR007121">
    <property type="entry name" value="RNA_pol_bsu_CS"/>
</dbReference>
<dbReference type="InterPro" id="IPR014724">
    <property type="entry name" value="RNA_pol_RPB2_OB-fold"/>
</dbReference>
<feature type="domain" description="RNA polymerase Rpb2" evidence="20">
    <location>
        <begin position="704"/>
        <end position="750"/>
    </location>
</feature>
<evidence type="ECO:0000313" key="21">
    <source>
        <dbReference type="EMBL" id="GFH54677.1"/>
    </source>
</evidence>
<protein>
    <recommendedName>
        <fullName evidence="13">DNA-directed RNA polymerase subunit beta</fullName>
        <ecNumber evidence="13">2.7.7.6</ecNumber>
    </recommendedName>
</protein>
<evidence type="ECO:0000259" key="15">
    <source>
        <dbReference type="Pfam" id="PF04560"/>
    </source>
</evidence>
<dbReference type="Pfam" id="PF04565">
    <property type="entry name" value="RNA_pol_Rpb2_3"/>
    <property type="match status" value="1"/>
</dbReference>
<keyword evidence="4 13" id="KW-0808">Transferase</keyword>
<dbReference type="GO" id="GO:0006351">
    <property type="term" value="P:DNA-templated transcription"/>
    <property type="evidence" value="ECO:0007669"/>
    <property type="project" value="InterPro"/>
</dbReference>
<dbReference type="FunFam" id="3.90.1800.10:FF:000002">
    <property type="entry name" value="DNA-directed RNA polymerase subunit beta"/>
    <property type="match status" value="1"/>
</dbReference>
<keyword evidence="22" id="KW-1185">Reference proteome</keyword>
<comment type="similarity">
    <text evidence="2 12">Belongs to the RNA polymerase beta chain family.</text>
</comment>
<keyword evidence="9" id="KW-0460">Magnesium</keyword>
<feature type="domain" description="DNA-directed RNA polymerase subunit 2 hybrid-binding" evidence="14">
    <location>
        <begin position="757"/>
        <end position="1129"/>
    </location>
</feature>
<keyword evidence="11" id="KW-0539">Nucleus</keyword>
<dbReference type="EMBL" id="BLLK01000047">
    <property type="protein sequence ID" value="GFH54677.1"/>
    <property type="molecule type" value="Genomic_DNA"/>
</dbReference>
<evidence type="ECO:0000259" key="14">
    <source>
        <dbReference type="Pfam" id="PF00562"/>
    </source>
</evidence>
<evidence type="ECO:0000256" key="6">
    <source>
        <dbReference type="ARBA" id="ARBA00022723"/>
    </source>
</evidence>
<keyword evidence="10 13" id="KW-0804">Transcription</keyword>
<evidence type="ECO:0000256" key="12">
    <source>
        <dbReference type="RuleBase" id="RU000434"/>
    </source>
</evidence>
<dbReference type="InterPro" id="IPR037034">
    <property type="entry name" value="RNA_pol_Rpb2_2_sf"/>
</dbReference>